<dbReference type="InterPro" id="IPR029070">
    <property type="entry name" value="Chitinase_insertion_sf"/>
</dbReference>
<dbReference type="Pfam" id="PF00704">
    <property type="entry name" value="Glyco_hydro_18"/>
    <property type="match status" value="1"/>
</dbReference>
<proteinExistence type="predicted"/>
<dbReference type="PANTHER" id="PTHR11177">
    <property type="entry name" value="CHITINASE"/>
    <property type="match status" value="1"/>
</dbReference>
<evidence type="ECO:0000313" key="2">
    <source>
        <dbReference type="EMBL" id="KAG2249212.1"/>
    </source>
</evidence>
<keyword evidence="3" id="KW-1185">Reference proteome</keyword>
<evidence type="ECO:0000313" key="3">
    <source>
        <dbReference type="Proteomes" id="UP000886595"/>
    </source>
</evidence>
<reference evidence="2 3" key="1">
    <citation type="submission" date="2020-02" db="EMBL/GenBank/DDBJ databases">
        <authorList>
            <person name="Ma Q."/>
            <person name="Huang Y."/>
            <person name="Song X."/>
            <person name="Pei D."/>
        </authorList>
    </citation>
    <scope>NUCLEOTIDE SEQUENCE [LARGE SCALE GENOMIC DNA]</scope>
    <source>
        <strain evidence="2">Sxm20200214</strain>
        <tissue evidence="2">Leaf</tissue>
    </source>
</reference>
<feature type="domain" description="GH18" evidence="1">
    <location>
        <begin position="1"/>
        <end position="138"/>
    </location>
</feature>
<dbReference type="Gene3D" id="3.20.20.80">
    <property type="entry name" value="Glycosidases"/>
    <property type="match status" value="1"/>
</dbReference>
<dbReference type="SUPFAM" id="SSF51445">
    <property type="entry name" value="(Trans)glycosidases"/>
    <property type="match status" value="1"/>
</dbReference>
<dbReference type="GO" id="GO:0004568">
    <property type="term" value="F:chitinase activity"/>
    <property type="evidence" value="ECO:0007669"/>
    <property type="project" value="TreeGrafter"/>
</dbReference>
<name>A0A8X7TP65_BRACI</name>
<comment type="caution">
    <text evidence="2">The sequence shown here is derived from an EMBL/GenBank/DDBJ whole genome shotgun (WGS) entry which is preliminary data.</text>
</comment>
<dbReference type="InterPro" id="IPR017853">
    <property type="entry name" value="GH"/>
</dbReference>
<sequence length="147" mass="15695">MAYDFYGPGWSNVTGPPAALYDPSNAVLGFPYYGYAWGLSNANSHSYYVATTGAAATISGAAIPEDVDNGATTVYNSSVVGDYCYAGTTWIGYDDNQSIVTKVRYAKQRGLLGYFSWHVGADDNSGLSRAATRAWDAAATTRTIQKN</sequence>
<dbReference type="PANTHER" id="PTHR11177:SF393">
    <property type="entry name" value="CHITINASE-LIKE PROTEIN-RELATED"/>
    <property type="match status" value="1"/>
</dbReference>
<dbReference type="SUPFAM" id="SSF54556">
    <property type="entry name" value="Chitinase insertion domain"/>
    <property type="match status" value="1"/>
</dbReference>
<dbReference type="Gene3D" id="3.10.50.10">
    <property type="match status" value="1"/>
</dbReference>
<dbReference type="Proteomes" id="UP000886595">
    <property type="component" value="Unassembled WGS sequence"/>
</dbReference>
<dbReference type="InterPro" id="IPR050314">
    <property type="entry name" value="Glycosyl_Hydrlase_18"/>
</dbReference>
<dbReference type="GO" id="GO:0005576">
    <property type="term" value="C:extracellular region"/>
    <property type="evidence" value="ECO:0007669"/>
    <property type="project" value="TreeGrafter"/>
</dbReference>
<dbReference type="GO" id="GO:0005975">
    <property type="term" value="P:carbohydrate metabolic process"/>
    <property type="evidence" value="ECO:0007669"/>
    <property type="project" value="InterPro"/>
</dbReference>
<dbReference type="OrthoDB" id="73875at2759"/>
<protein>
    <recommendedName>
        <fullName evidence="1">GH18 domain-containing protein</fullName>
    </recommendedName>
</protein>
<organism evidence="2 3">
    <name type="scientific">Brassica carinata</name>
    <name type="common">Ethiopian mustard</name>
    <name type="synonym">Abyssinian cabbage</name>
    <dbReference type="NCBI Taxonomy" id="52824"/>
    <lineage>
        <taxon>Eukaryota</taxon>
        <taxon>Viridiplantae</taxon>
        <taxon>Streptophyta</taxon>
        <taxon>Embryophyta</taxon>
        <taxon>Tracheophyta</taxon>
        <taxon>Spermatophyta</taxon>
        <taxon>Magnoliopsida</taxon>
        <taxon>eudicotyledons</taxon>
        <taxon>Gunneridae</taxon>
        <taxon>Pentapetalae</taxon>
        <taxon>rosids</taxon>
        <taxon>malvids</taxon>
        <taxon>Brassicales</taxon>
        <taxon>Brassicaceae</taxon>
        <taxon>Brassiceae</taxon>
        <taxon>Brassica</taxon>
    </lineage>
</organism>
<dbReference type="InterPro" id="IPR001223">
    <property type="entry name" value="Glyco_hydro18_cat"/>
</dbReference>
<dbReference type="GO" id="GO:0008061">
    <property type="term" value="F:chitin binding"/>
    <property type="evidence" value="ECO:0007669"/>
    <property type="project" value="TreeGrafter"/>
</dbReference>
<gene>
    <name evidence="2" type="ORF">Bca52824_088840</name>
</gene>
<dbReference type="EMBL" id="JAAMPC010000017">
    <property type="protein sequence ID" value="KAG2249212.1"/>
    <property type="molecule type" value="Genomic_DNA"/>
</dbReference>
<dbReference type="GO" id="GO:0006032">
    <property type="term" value="P:chitin catabolic process"/>
    <property type="evidence" value="ECO:0007669"/>
    <property type="project" value="TreeGrafter"/>
</dbReference>
<evidence type="ECO:0000259" key="1">
    <source>
        <dbReference type="PROSITE" id="PS51910"/>
    </source>
</evidence>
<accession>A0A8X7TP65</accession>
<dbReference type="AlphaFoldDB" id="A0A8X7TP65"/>
<dbReference type="PROSITE" id="PS51910">
    <property type="entry name" value="GH18_2"/>
    <property type="match status" value="1"/>
</dbReference>